<evidence type="ECO:0000256" key="1">
    <source>
        <dbReference type="ARBA" id="ARBA00022603"/>
    </source>
</evidence>
<dbReference type="EMBL" id="RRZO01000041">
    <property type="protein sequence ID" value="RRN49832.1"/>
    <property type="molecule type" value="Genomic_DNA"/>
</dbReference>
<comment type="catalytic activity">
    <reaction evidence="7">
        <text>a 2'-deoxycytidine in DNA + S-adenosyl-L-methionine = a 5-methyl-2'-deoxycytidine in DNA + S-adenosyl-L-homocysteine + H(+)</text>
        <dbReference type="Rhea" id="RHEA:13681"/>
        <dbReference type="Rhea" id="RHEA-COMP:11369"/>
        <dbReference type="Rhea" id="RHEA-COMP:11370"/>
        <dbReference type="ChEBI" id="CHEBI:15378"/>
        <dbReference type="ChEBI" id="CHEBI:57856"/>
        <dbReference type="ChEBI" id="CHEBI:59789"/>
        <dbReference type="ChEBI" id="CHEBI:85452"/>
        <dbReference type="ChEBI" id="CHEBI:85454"/>
        <dbReference type="EC" id="2.1.1.37"/>
    </reaction>
</comment>
<dbReference type="AlphaFoldDB" id="A0A0M9FG43"/>
<keyword evidence="1 5" id="KW-0489">Methyltransferase</keyword>
<dbReference type="GO" id="GO:0009307">
    <property type="term" value="P:DNA restriction-modification system"/>
    <property type="evidence" value="ECO:0007669"/>
    <property type="project" value="UniProtKB-KW"/>
</dbReference>
<dbReference type="InterPro" id="IPR001525">
    <property type="entry name" value="C5_MeTfrase"/>
</dbReference>
<dbReference type="InterPro" id="IPR018117">
    <property type="entry name" value="C5_DNA_meth_AS"/>
</dbReference>
<evidence type="ECO:0000256" key="6">
    <source>
        <dbReference type="RuleBase" id="RU000416"/>
    </source>
</evidence>
<dbReference type="Proteomes" id="UP000074903">
    <property type="component" value="Unassembled WGS sequence"/>
</dbReference>
<evidence type="ECO:0000256" key="7">
    <source>
        <dbReference type="RuleBase" id="RU000417"/>
    </source>
</evidence>
<evidence type="ECO:0000313" key="9">
    <source>
        <dbReference type="EMBL" id="CYX41316.1"/>
    </source>
</evidence>
<dbReference type="PRINTS" id="PR00105">
    <property type="entry name" value="C5METTRFRASE"/>
</dbReference>
<dbReference type="InterPro" id="IPR031303">
    <property type="entry name" value="C5_meth_CS"/>
</dbReference>
<evidence type="ECO:0000313" key="11">
    <source>
        <dbReference type="Proteomes" id="UP000074850"/>
    </source>
</evidence>
<dbReference type="Proteomes" id="UP000074850">
    <property type="component" value="Unassembled WGS sequence"/>
</dbReference>
<reference evidence="11 12" key="1">
    <citation type="submission" date="2016-02" db="EMBL/GenBank/DDBJ databases">
        <authorList>
            <consortium name="Pathogen Informatics"/>
        </authorList>
    </citation>
    <scope>NUCLEOTIDE SEQUENCE [LARGE SCALE GENOMIC DNA]</scope>
    <source>
        <strain evidence="8 11">LSS64</strain>
        <strain evidence="9 12">SS993</strain>
    </source>
</reference>
<dbReference type="PROSITE" id="PS00094">
    <property type="entry name" value="C5_MTASE_1"/>
    <property type="match status" value="1"/>
</dbReference>
<dbReference type="PROSITE" id="PS00095">
    <property type="entry name" value="C5_MTASE_2"/>
    <property type="match status" value="1"/>
</dbReference>
<dbReference type="EC" id="2.1.1.37" evidence="7"/>
<dbReference type="Gene3D" id="3.40.50.150">
    <property type="entry name" value="Vaccinia Virus protein VP39"/>
    <property type="match status" value="1"/>
</dbReference>
<comment type="similarity">
    <text evidence="5 6">Belongs to the class I-like SAM-binding methyltransferase superfamily. C5-methyltransferase family.</text>
</comment>
<sequence>MINVVDLFSGAGGLTFGFQKRIVDNSFVRRDDFKINFANEFDKNAAEAFRQNYPDIPMIEGDIADLNIDYLTNIGVNIKDIDLVIGGPPCQSFSTVGKRQFDNRAKMYKEYRRLLSFLQPKMFVFENVLGLLTMKNDDKKPVLEDVKESFQDFSDFNDANGYNLHIQVLNAKDFGVPQNRERVFIIGVRNDLQLDVEWRFPNSIANEHPITLREAISDLPLLGNNETMNSYQGEPVTVYQQLMRGNTIELKNHASRRHGDRMIKIMEALKEGQGKDDINSMVEEGKLPKELFLTSGYSNTYGRLWWDRPSTTITNNLSTPSSLRCIHPSQNRALTAREGARIQSFPDDYVFIGGFEAVNTQIGNAVPPILSIYLANRIADFFRENNL</sequence>
<dbReference type="NCBIfam" id="TIGR00675">
    <property type="entry name" value="dcm"/>
    <property type="match status" value="1"/>
</dbReference>
<dbReference type="GO" id="GO:0044027">
    <property type="term" value="P:negative regulation of gene expression via chromosomal CpG island methylation"/>
    <property type="evidence" value="ECO:0007669"/>
    <property type="project" value="TreeGrafter"/>
</dbReference>
<dbReference type="PANTHER" id="PTHR10629:SF52">
    <property type="entry name" value="DNA (CYTOSINE-5)-METHYLTRANSFERASE 1"/>
    <property type="match status" value="1"/>
</dbReference>
<name>A0A0M9FG43_STRSU</name>
<evidence type="ECO:0000313" key="13">
    <source>
        <dbReference type="Proteomes" id="UP000278566"/>
    </source>
</evidence>
<proteinExistence type="inferred from homology"/>
<protein>
    <recommendedName>
        <fullName evidence="7">Cytosine-specific methyltransferase</fullName>
        <ecNumber evidence="7">2.1.1.37</ecNumber>
    </recommendedName>
</protein>
<dbReference type="GO" id="GO:0003677">
    <property type="term" value="F:DNA binding"/>
    <property type="evidence" value="ECO:0007669"/>
    <property type="project" value="TreeGrafter"/>
</dbReference>
<dbReference type="Proteomes" id="UP000278566">
    <property type="component" value="Unassembled WGS sequence"/>
</dbReference>
<evidence type="ECO:0000256" key="3">
    <source>
        <dbReference type="ARBA" id="ARBA00022691"/>
    </source>
</evidence>
<keyword evidence="2 5" id="KW-0808">Transferase</keyword>
<evidence type="ECO:0000256" key="5">
    <source>
        <dbReference type="PROSITE-ProRule" id="PRU01016"/>
    </source>
</evidence>
<dbReference type="RefSeq" id="WP_029173606.1">
    <property type="nucleotide sequence ID" value="NZ_CEFC01000013.1"/>
</dbReference>
<accession>A0A0M9FG43</accession>
<organism evidence="9 12">
    <name type="scientific">Streptococcus suis</name>
    <dbReference type="NCBI Taxonomy" id="1307"/>
    <lineage>
        <taxon>Bacteria</taxon>
        <taxon>Bacillati</taxon>
        <taxon>Bacillota</taxon>
        <taxon>Bacilli</taxon>
        <taxon>Lactobacillales</taxon>
        <taxon>Streptococcaceae</taxon>
        <taxon>Streptococcus</taxon>
    </lineage>
</organism>
<evidence type="ECO:0000313" key="10">
    <source>
        <dbReference type="EMBL" id="RRN49832.1"/>
    </source>
</evidence>
<evidence type="ECO:0000313" key="8">
    <source>
        <dbReference type="EMBL" id="CYV30610.1"/>
    </source>
</evidence>
<dbReference type="eggNOG" id="COG0270">
    <property type="taxonomic scope" value="Bacteria"/>
</dbReference>
<evidence type="ECO:0000256" key="4">
    <source>
        <dbReference type="ARBA" id="ARBA00022747"/>
    </source>
</evidence>
<evidence type="ECO:0000256" key="2">
    <source>
        <dbReference type="ARBA" id="ARBA00022679"/>
    </source>
</evidence>
<dbReference type="GO" id="GO:0032259">
    <property type="term" value="P:methylation"/>
    <property type="evidence" value="ECO:0007669"/>
    <property type="project" value="UniProtKB-KW"/>
</dbReference>
<feature type="active site" evidence="5">
    <location>
        <position position="90"/>
    </location>
</feature>
<gene>
    <name evidence="9" type="primary">ddeI</name>
    <name evidence="10" type="ORF">EI220_08490</name>
    <name evidence="8" type="ORF">ERS132426_01045</name>
    <name evidence="9" type="ORF">ERS132531_00462</name>
</gene>
<keyword evidence="4" id="KW-0680">Restriction system</keyword>
<dbReference type="PANTHER" id="PTHR10629">
    <property type="entry name" value="CYTOSINE-SPECIFIC METHYLTRANSFERASE"/>
    <property type="match status" value="1"/>
</dbReference>
<dbReference type="InterPro" id="IPR029063">
    <property type="entry name" value="SAM-dependent_MTases_sf"/>
</dbReference>
<dbReference type="Gene3D" id="3.90.120.10">
    <property type="entry name" value="DNA Methylase, subunit A, domain 2"/>
    <property type="match status" value="1"/>
</dbReference>
<dbReference type="GO" id="GO:0003886">
    <property type="term" value="F:DNA (cytosine-5-)-methyltransferase activity"/>
    <property type="evidence" value="ECO:0007669"/>
    <property type="project" value="UniProtKB-EC"/>
</dbReference>
<evidence type="ECO:0000313" key="12">
    <source>
        <dbReference type="Proteomes" id="UP000074903"/>
    </source>
</evidence>
<dbReference type="SUPFAM" id="SSF53335">
    <property type="entry name" value="S-adenosyl-L-methionine-dependent methyltransferases"/>
    <property type="match status" value="1"/>
</dbReference>
<dbReference type="EMBL" id="FILX01000004">
    <property type="protein sequence ID" value="CYX41316.1"/>
    <property type="molecule type" value="Genomic_DNA"/>
</dbReference>
<keyword evidence="3 5" id="KW-0949">S-adenosyl-L-methionine</keyword>
<dbReference type="EMBL" id="FIHM01000018">
    <property type="protein sequence ID" value="CYV30610.1"/>
    <property type="molecule type" value="Genomic_DNA"/>
</dbReference>
<dbReference type="Pfam" id="PF00145">
    <property type="entry name" value="DNA_methylase"/>
    <property type="match status" value="1"/>
</dbReference>
<dbReference type="PROSITE" id="PS51679">
    <property type="entry name" value="SAM_MT_C5"/>
    <property type="match status" value="1"/>
</dbReference>
<reference evidence="10 13" key="2">
    <citation type="submission" date="2018-11" db="EMBL/GenBank/DDBJ databases">
        <title>Changes in penicillin susceptibility of Streptococcus suis isolates by amino acid alterations in the penicillin-binding protein.</title>
        <authorList>
            <person name="Niemann L."/>
            <person name="Eichhorn I."/>
        </authorList>
    </citation>
    <scope>NUCLEOTIDE SEQUENCE [LARGE SCALE GENOMIC DNA]</scope>
    <source>
        <strain evidence="10 13">IMT40738</strain>
    </source>
</reference>
<dbReference type="InterPro" id="IPR050390">
    <property type="entry name" value="C5-Methyltransferase"/>
</dbReference>
<dbReference type="PATRIC" id="fig|1307.473.peg.2152"/>